<dbReference type="GO" id="GO:0016491">
    <property type="term" value="F:oxidoreductase activity"/>
    <property type="evidence" value="ECO:0007669"/>
    <property type="project" value="InterPro"/>
</dbReference>
<evidence type="ECO:0000313" key="1">
    <source>
        <dbReference type="EMBL" id="WOH07375.1"/>
    </source>
</evidence>
<sequence length="119" mass="13628">MNFELVSVASMSKLRPGQIVYKKLKERPDQYIGRGLVRTEESQEKNGGADDVFVGDIRDANSIVLLRLNRWDLQRQEVTICNPRENKSSGFISIGFRDTKHMGIVLEEIALGWMVDCIW</sequence>
<evidence type="ECO:0000313" key="2">
    <source>
        <dbReference type="Proteomes" id="UP000077755"/>
    </source>
</evidence>
<gene>
    <name evidence="1" type="ORF">DCAR_0726805</name>
</gene>
<reference evidence="1" key="1">
    <citation type="journal article" date="2016" name="Nat. Genet.">
        <title>A high-quality carrot genome assembly provides new insights into carotenoid accumulation and asterid genome evolution.</title>
        <authorList>
            <person name="Iorizzo M."/>
            <person name="Ellison S."/>
            <person name="Senalik D."/>
            <person name="Zeng P."/>
            <person name="Satapoomin P."/>
            <person name="Huang J."/>
            <person name="Bowman M."/>
            <person name="Iovene M."/>
            <person name="Sanseverino W."/>
            <person name="Cavagnaro P."/>
            <person name="Yildiz M."/>
            <person name="Macko-Podgorni A."/>
            <person name="Moranska E."/>
            <person name="Grzebelus E."/>
            <person name="Grzebelus D."/>
            <person name="Ashrafi H."/>
            <person name="Zheng Z."/>
            <person name="Cheng S."/>
            <person name="Spooner D."/>
            <person name="Van Deynze A."/>
            <person name="Simon P."/>
        </authorList>
    </citation>
    <scope>NUCLEOTIDE SEQUENCE</scope>
    <source>
        <tissue evidence="1">Leaf</tissue>
    </source>
</reference>
<name>A0AAF0XGG4_DAUCS</name>
<organism evidence="1 2">
    <name type="scientific">Daucus carota subsp. sativus</name>
    <name type="common">Carrot</name>
    <dbReference type="NCBI Taxonomy" id="79200"/>
    <lineage>
        <taxon>Eukaryota</taxon>
        <taxon>Viridiplantae</taxon>
        <taxon>Streptophyta</taxon>
        <taxon>Embryophyta</taxon>
        <taxon>Tracheophyta</taxon>
        <taxon>Spermatophyta</taxon>
        <taxon>Magnoliopsida</taxon>
        <taxon>eudicotyledons</taxon>
        <taxon>Gunneridae</taxon>
        <taxon>Pentapetalae</taxon>
        <taxon>asterids</taxon>
        <taxon>campanulids</taxon>
        <taxon>Apiales</taxon>
        <taxon>Apiaceae</taxon>
        <taxon>Apioideae</taxon>
        <taxon>Scandiceae</taxon>
        <taxon>Daucinae</taxon>
        <taxon>Daucus</taxon>
        <taxon>Daucus sect. Daucus</taxon>
    </lineage>
</organism>
<accession>A0AAF0XGG4</accession>
<proteinExistence type="predicted"/>
<dbReference type="PANTHER" id="PTHR14194:SF86">
    <property type="entry name" value="OS05G0110300 PROTEIN"/>
    <property type="match status" value="1"/>
</dbReference>
<dbReference type="PANTHER" id="PTHR14194">
    <property type="entry name" value="NITROGEN METABOLIC REGULATION PROTEIN NMR-RELATED"/>
    <property type="match status" value="1"/>
</dbReference>
<dbReference type="InterPro" id="IPR044163">
    <property type="entry name" value="SARED1-like"/>
</dbReference>
<dbReference type="GO" id="GO:0009507">
    <property type="term" value="C:chloroplast"/>
    <property type="evidence" value="ECO:0007669"/>
    <property type="project" value="TreeGrafter"/>
</dbReference>
<protein>
    <submittedName>
        <fullName evidence="1">Uncharacterized protein</fullName>
    </submittedName>
</protein>
<dbReference type="AlphaFoldDB" id="A0AAF0XGG4"/>
<keyword evidence="2" id="KW-1185">Reference proteome</keyword>
<dbReference type="Proteomes" id="UP000077755">
    <property type="component" value="Chromosome 7"/>
</dbReference>
<reference evidence="1" key="2">
    <citation type="submission" date="2022-03" db="EMBL/GenBank/DDBJ databases">
        <title>Draft title - Genomic analysis of global carrot germplasm unveils the trajectory of domestication and the origin of high carotenoid orange carrot.</title>
        <authorList>
            <person name="Iorizzo M."/>
            <person name="Ellison S."/>
            <person name="Senalik D."/>
            <person name="Macko-Podgorni A."/>
            <person name="Grzebelus D."/>
            <person name="Bostan H."/>
            <person name="Rolling W."/>
            <person name="Curaba J."/>
            <person name="Simon P."/>
        </authorList>
    </citation>
    <scope>NUCLEOTIDE SEQUENCE</scope>
    <source>
        <tissue evidence="1">Leaf</tissue>
    </source>
</reference>
<dbReference type="EMBL" id="CP093349">
    <property type="protein sequence ID" value="WOH07375.1"/>
    <property type="molecule type" value="Genomic_DNA"/>
</dbReference>